<keyword evidence="6" id="KW-1185">Reference proteome</keyword>
<dbReference type="InterPro" id="IPR012340">
    <property type="entry name" value="NA-bd_OB-fold"/>
</dbReference>
<evidence type="ECO:0000256" key="2">
    <source>
        <dbReference type="PROSITE-ProRule" id="PRU00252"/>
    </source>
</evidence>
<feature type="compositionally biased region" description="Low complexity" evidence="3">
    <location>
        <begin position="256"/>
        <end position="271"/>
    </location>
</feature>
<reference evidence="5 6" key="1">
    <citation type="journal article" date="2020" name="bioRxiv">
        <title>Metabolic contributions of an alphaproteobacterial endosymbiont in the apicomplexan Cardiosporidium cionae.</title>
        <authorList>
            <person name="Hunter E.S."/>
            <person name="Paight C.J."/>
            <person name="Lane C.E."/>
        </authorList>
    </citation>
    <scope>NUCLEOTIDE SEQUENCE [LARGE SCALE GENOMIC DNA]</scope>
    <source>
        <strain evidence="5">ESH_2018</strain>
    </source>
</reference>
<evidence type="ECO:0000256" key="3">
    <source>
        <dbReference type="SAM" id="MobiDB-lite"/>
    </source>
</evidence>
<accession>A0ABQ7J9H4</accession>
<feature type="transmembrane region" description="Helical" evidence="4">
    <location>
        <begin position="54"/>
        <end position="75"/>
    </location>
</feature>
<evidence type="ECO:0000313" key="6">
    <source>
        <dbReference type="Proteomes" id="UP000823046"/>
    </source>
</evidence>
<proteinExistence type="inferred from homology"/>
<sequence>MFRIKEKIRKTLKRDPHLFEEPRNSTSNIASTIESLTKPSNKWKKMTSIFRRRYSTFAIFSTSCCFLLLFSLYGAHASTDAVASTPAYVSSRPLSMRGVIHGFAGNQHVAAASAKAESKLSMSPAFSQRLRTAERSMNRISLLGRVGGDPEIRALPSGEKVATFSLATSDSWRDKISGDIRVRTEWHRICVYDSGLCEVVEKFIKKGRRLFLEGTLQSRRYTTSEGYERSITEVILPRFRGELILLENPDDRNDYSTNTGSTEESSSSFFQGSGGEDHAVKRPSGGGLYDM</sequence>
<dbReference type="PROSITE" id="PS50935">
    <property type="entry name" value="SSB"/>
    <property type="match status" value="1"/>
</dbReference>
<keyword evidence="4" id="KW-0472">Membrane</keyword>
<dbReference type="CDD" id="cd04496">
    <property type="entry name" value="SSB_OBF"/>
    <property type="match status" value="1"/>
</dbReference>
<dbReference type="Pfam" id="PF00436">
    <property type="entry name" value="SSB"/>
    <property type="match status" value="1"/>
</dbReference>
<keyword evidence="4" id="KW-0812">Transmembrane</keyword>
<dbReference type="Gene3D" id="2.40.50.140">
    <property type="entry name" value="Nucleic acid-binding proteins"/>
    <property type="match status" value="1"/>
</dbReference>
<feature type="region of interest" description="Disordered" evidence="3">
    <location>
        <begin position="250"/>
        <end position="291"/>
    </location>
</feature>
<evidence type="ECO:0000313" key="5">
    <source>
        <dbReference type="EMBL" id="KAF8820608.1"/>
    </source>
</evidence>
<evidence type="ECO:0000256" key="1">
    <source>
        <dbReference type="ARBA" id="ARBA00023125"/>
    </source>
</evidence>
<dbReference type="NCBIfam" id="TIGR00621">
    <property type="entry name" value="ssb"/>
    <property type="match status" value="1"/>
</dbReference>
<dbReference type="PANTHER" id="PTHR10302">
    <property type="entry name" value="SINGLE-STRANDED DNA-BINDING PROTEIN"/>
    <property type="match status" value="1"/>
</dbReference>
<name>A0ABQ7J9H4_9APIC</name>
<organism evidence="5 6">
    <name type="scientific">Cardiosporidium cionae</name>
    <dbReference type="NCBI Taxonomy" id="476202"/>
    <lineage>
        <taxon>Eukaryota</taxon>
        <taxon>Sar</taxon>
        <taxon>Alveolata</taxon>
        <taxon>Apicomplexa</taxon>
        <taxon>Aconoidasida</taxon>
        <taxon>Nephromycida</taxon>
        <taxon>Cardiosporidium</taxon>
    </lineage>
</organism>
<dbReference type="Proteomes" id="UP000823046">
    <property type="component" value="Unassembled WGS sequence"/>
</dbReference>
<keyword evidence="1 2" id="KW-0238">DNA-binding</keyword>
<dbReference type="PANTHER" id="PTHR10302:SF0">
    <property type="entry name" value="SINGLE-STRANDED DNA-BINDING PROTEIN, MITOCHONDRIAL"/>
    <property type="match status" value="1"/>
</dbReference>
<gene>
    <name evidence="5" type="ORF">IE077_002996</name>
</gene>
<dbReference type="EMBL" id="JADAQX010000343">
    <property type="protein sequence ID" value="KAF8820608.1"/>
    <property type="molecule type" value="Genomic_DNA"/>
</dbReference>
<protein>
    <submittedName>
        <fullName evidence="5">Single-strand binding protein</fullName>
    </submittedName>
</protein>
<dbReference type="SUPFAM" id="SSF50249">
    <property type="entry name" value="Nucleic acid-binding proteins"/>
    <property type="match status" value="1"/>
</dbReference>
<dbReference type="HAMAP" id="MF_00984">
    <property type="entry name" value="SSB"/>
    <property type="match status" value="1"/>
</dbReference>
<dbReference type="InterPro" id="IPR011344">
    <property type="entry name" value="ssDNA-bd"/>
</dbReference>
<comment type="caution">
    <text evidence="5">The sequence shown here is derived from an EMBL/GenBank/DDBJ whole genome shotgun (WGS) entry which is preliminary data.</text>
</comment>
<dbReference type="InterPro" id="IPR000424">
    <property type="entry name" value="Primosome_PriB/ssb"/>
</dbReference>
<evidence type="ECO:0000256" key="4">
    <source>
        <dbReference type="SAM" id="Phobius"/>
    </source>
</evidence>
<keyword evidence="4" id="KW-1133">Transmembrane helix</keyword>